<dbReference type="PROSITE" id="PS50240">
    <property type="entry name" value="TRYPSIN_DOM"/>
    <property type="match status" value="2"/>
</dbReference>
<dbReference type="GO" id="GO:0006508">
    <property type="term" value="P:proteolysis"/>
    <property type="evidence" value="ECO:0007669"/>
    <property type="project" value="UniProtKB-KW"/>
</dbReference>
<keyword evidence="4 7" id="KW-0378">Hydrolase</keyword>
<feature type="domain" description="Peptidase S1" evidence="9">
    <location>
        <begin position="262"/>
        <end position="463"/>
    </location>
</feature>
<keyword evidence="8" id="KW-0732">Signal</keyword>
<dbReference type="InterPro" id="IPR001314">
    <property type="entry name" value="Peptidase_S1A"/>
</dbReference>
<dbReference type="FunFam" id="2.40.10.10:FF:000036">
    <property type="entry name" value="Trypsin beta"/>
    <property type="match status" value="1"/>
</dbReference>
<keyword evidence="11" id="KW-1185">Reference proteome</keyword>
<feature type="chain" id="PRO_5040489526" description="Peptidase S1 domain-containing protein" evidence="8">
    <location>
        <begin position="22"/>
        <end position="494"/>
    </location>
</feature>
<dbReference type="InterPro" id="IPR043504">
    <property type="entry name" value="Peptidase_S1_PA_chymotrypsin"/>
</dbReference>
<evidence type="ECO:0000256" key="3">
    <source>
        <dbReference type="ARBA" id="ARBA00022670"/>
    </source>
</evidence>
<dbReference type="InterPro" id="IPR009003">
    <property type="entry name" value="Peptidase_S1_PA"/>
</dbReference>
<comment type="caution">
    <text evidence="10">The sequence shown here is derived from an EMBL/GenBank/DDBJ whole genome shotgun (WGS) entry which is preliminary data.</text>
</comment>
<dbReference type="PROSITE" id="PS00134">
    <property type="entry name" value="TRYPSIN_HIS"/>
    <property type="match status" value="1"/>
</dbReference>
<protein>
    <recommendedName>
        <fullName evidence="9">Peptidase S1 domain-containing protein</fullName>
    </recommendedName>
</protein>
<comment type="subcellular location">
    <subcellularLocation>
        <location evidence="1">Secreted</location>
        <location evidence="1">Extracellular space</location>
    </subcellularLocation>
</comment>
<dbReference type="GO" id="GO:0004252">
    <property type="term" value="F:serine-type endopeptidase activity"/>
    <property type="evidence" value="ECO:0007669"/>
    <property type="project" value="InterPro"/>
</dbReference>
<feature type="domain" description="Peptidase S1" evidence="9">
    <location>
        <begin position="26"/>
        <end position="257"/>
    </location>
</feature>
<dbReference type="PANTHER" id="PTHR24276:SF98">
    <property type="entry name" value="FI18310P1-RELATED"/>
    <property type="match status" value="1"/>
</dbReference>
<evidence type="ECO:0000256" key="6">
    <source>
        <dbReference type="ARBA" id="ARBA00023157"/>
    </source>
</evidence>
<evidence type="ECO:0000256" key="1">
    <source>
        <dbReference type="ARBA" id="ARBA00004239"/>
    </source>
</evidence>
<dbReference type="SMART" id="SM00020">
    <property type="entry name" value="Tryp_SPc"/>
    <property type="match status" value="2"/>
</dbReference>
<evidence type="ECO:0000256" key="2">
    <source>
        <dbReference type="ARBA" id="ARBA00007664"/>
    </source>
</evidence>
<keyword evidence="3 7" id="KW-0645">Protease</keyword>
<evidence type="ECO:0000259" key="9">
    <source>
        <dbReference type="PROSITE" id="PS50240"/>
    </source>
</evidence>
<dbReference type="InterPro" id="IPR018114">
    <property type="entry name" value="TRYPSIN_HIS"/>
</dbReference>
<evidence type="ECO:0000313" key="11">
    <source>
        <dbReference type="Proteomes" id="UP001152888"/>
    </source>
</evidence>
<evidence type="ECO:0000256" key="5">
    <source>
        <dbReference type="ARBA" id="ARBA00022825"/>
    </source>
</evidence>
<gene>
    <name evidence="10" type="ORF">ACAOBT_LOCUS5894</name>
</gene>
<dbReference type="PROSITE" id="PS00135">
    <property type="entry name" value="TRYPSIN_SER"/>
    <property type="match status" value="1"/>
</dbReference>
<dbReference type="Pfam" id="PF00089">
    <property type="entry name" value="Trypsin"/>
    <property type="match status" value="2"/>
</dbReference>
<dbReference type="CDD" id="cd00190">
    <property type="entry name" value="Tryp_SPc"/>
    <property type="match status" value="1"/>
</dbReference>
<dbReference type="EMBL" id="CAKOFQ010006716">
    <property type="protein sequence ID" value="CAH1964586.1"/>
    <property type="molecule type" value="Genomic_DNA"/>
</dbReference>
<organism evidence="10 11">
    <name type="scientific">Acanthoscelides obtectus</name>
    <name type="common">Bean weevil</name>
    <name type="synonym">Bruchus obtectus</name>
    <dbReference type="NCBI Taxonomy" id="200917"/>
    <lineage>
        <taxon>Eukaryota</taxon>
        <taxon>Metazoa</taxon>
        <taxon>Ecdysozoa</taxon>
        <taxon>Arthropoda</taxon>
        <taxon>Hexapoda</taxon>
        <taxon>Insecta</taxon>
        <taxon>Pterygota</taxon>
        <taxon>Neoptera</taxon>
        <taxon>Endopterygota</taxon>
        <taxon>Coleoptera</taxon>
        <taxon>Polyphaga</taxon>
        <taxon>Cucujiformia</taxon>
        <taxon>Chrysomeloidea</taxon>
        <taxon>Chrysomelidae</taxon>
        <taxon>Bruchinae</taxon>
        <taxon>Bruchini</taxon>
        <taxon>Acanthoscelides</taxon>
    </lineage>
</organism>
<dbReference type="PRINTS" id="PR00722">
    <property type="entry name" value="CHYMOTRYPSIN"/>
</dbReference>
<dbReference type="InterPro" id="IPR033116">
    <property type="entry name" value="TRYPSIN_SER"/>
</dbReference>
<proteinExistence type="inferred from homology"/>
<dbReference type="InterPro" id="IPR050430">
    <property type="entry name" value="Peptidase_S1"/>
</dbReference>
<evidence type="ECO:0000256" key="8">
    <source>
        <dbReference type="SAM" id="SignalP"/>
    </source>
</evidence>
<dbReference type="AlphaFoldDB" id="A0A9P0K072"/>
<dbReference type="GO" id="GO:0005576">
    <property type="term" value="C:extracellular region"/>
    <property type="evidence" value="ECO:0007669"/>
    <property type="project" value="UniProtKB-SubCell"/>
</dbReference>
<dbReference type="InterPro" id="IPR001254">
    <property type="entry name" value="Trypsin_dom"/>
</dbReference>
<evidence type="ECO:0000256" key="7">
    <source>
        <dbReference type="RuleBase" id="RU363034"/>
    </source>
</evidence>
<comment type="similarity">
    <text evidence="2">Belongs to the peptidase S1 family.</text>
</comment>
<keyword evidence="5 7" id="KW-0720">Serine protease</keyword>
<dbReference type="PANTHER" id="PTHR24276">
    <property type="entry name" value="POLYSERASE-RELATED"/>
    <property type="match status" value="1"/>
</dbReference>
<reference evidence="10" key="1">
    <citation type="submission" date="2022-03" db="EMBL/GenBank/DDBJ databases">
        <authorList>
            <person name="Sayadi A."/>
        </authorList>
    </citation>
    <scope>NUCLEOTIDE SEQUENCE</scope>
</reference>
<dbReference type="SUPFAM" id="SSF50494">
    <property type="entry name" value="Trypsin-like serine proteases"/>
    <property type="match status" value="2"/>
</dbReference>
<evidence type="ECO:0000256" key="4">
    <source>
        <dbReference type="ARBA" id="ARBA00022801"/>
    </source>
</evidence>
<dbReference type="FunFam" id="2.40.10.10:FF:000068">
    <property type="entry name" value="transmembrane protease serine 2"/>
    <property type="match status" value="1"/>
</dbReference>
<accession>A0A9P0K072</accession>
<dbReference type="Gene3D" id="2.40.10.10">
    <property type="entry name" value="Trypsin-like serine proteases"/>
    <property type="match status" value="3"/>
</dbReference>
<keyword evidence="6" id="KW-1015">Disulfide bond</keyword>
<sequence>MYSFHSEFILLLLLCNQYCAALKGRIVGGKVCTNEKHEFAVALADKTFIVKCGGSLLEARWVLTAAHCCNTMVRLRYAMAGISTNPVEEYISNSVTVTTIEACITHPDFQQDDLLNDIALIRLEKPIKETATISYVQLPTTKLDDDIHKWCTQAIVMGWGWLDYHTRKRPSRLQCVTLDVVSSKDCLHYYHSRRNPDTVVCTSGEGKDACRGDSGGPMICNGIQYGVVSFGMKCATKYPGVYARVDNYLNFIDNTRADYRACSMTIQAVSTIVLICVLTAAQCRKVDIVVAGISIQALDSLENVHVRNINYTLSHPLYETDGMNYDIQLIRLDEPIPESDNVKYVQLPTERYEDINERCESPMILGWGIMAKSSCRKKPPRLSCVVPPFIPLERCQMKYNDSSIIKSMCTSNKGEDETCLSDSGSPVMCGDIQFGIVSWGVGNHPMVHTRVDEYLEFISQVTGLELSLEARSLASRKVVHCFLYMSILAMFIMK</sequence>
<name>A0A9P0K072_ACAOB</name>
<evidence type="ECO:0000313" key="10">
    <source>
        <dbReference type="EMBL" id="CAH1964586.1"/>
    </source>
</evidence>
<dbReference type="OrthoDB" id="6755574at2759"/>
<feature type="signal peptide" evidence="8">
    <location>
        <begin position="1"/>
        <end position="21"/>
    </location>
</feature>
<dbReference type="Proteomes" id="UP001152888">
    <property type="component" value="Unassembled WGS sequence"/>
</dbReference>